<feature type="binding site" evidence="12">
    <location>
        <position position="1342"/>
    </location>
    <ligand>
        <name>[4Fe-4S] cluster</name>
        <dbReference type="ChEBI" id="CHEBI:49883"/>
        <label>1</label>
    </ligand>
</feature>
<dbReference type="GO" id="GO:0005524">
    <property type="term" value="F:ATP binding"/>
    <property type="evidence" value="ECO:0007669"/>
    <property type="project" value="UniProtKB-KW"/>
</dbReference>
<evidence type="ECO:0000259" key="14">
    <source>
        <dbReference type="PROSITE" id="PS51434"/>
    </source>
</evidence>
<dbReference type="GO" id="GO:0051539">
    <property type="term" value="F:4 iron, 4 sulfur cluster binding"/>
    <property type="evidence" value="ECO:0007669"/>
    <property type="project" value="UniProtKB-UniRule"/>
</dbReference>
<keyword evidence="7 12" id="KW-0547">Nucleotide-binding</keyword>
<keyword evidence="4 12" id="KW-0004">4Fe-4S</keyword>
<feature type="compositionally biased region" description="Low complexity" evidence="13">
    <location>
        <begin position="1"/>
        <end position="15"/>
    </location>
</feature>
<dbReference type="GO" id="GO:0006606">
    <property type="term" value="P:protein import into nucleus"/>
    <property type="evidence" value="ECO:0007669"/>
    <property type="project" value="UniProtKB-ARBA"/>
</dbReference>
<feature type="binding site" evidence="12">
    <location>
        <position position="1356"/>
    </location>
    <ligand>
        <name>[4Fe-4S] cluster</name>
        <dbReference type="ChEBI" id="CHEBI:49883"/>
        <label>1</label>
    </ligand>
</feature>
<feature type="compositionally biased region" description="Polar residues" evidence="13">
    <location>
        <begin position="17"/>
        <end position="27"/>
    </location>
</feature>
<dbReference type="SUPFAM" id="SSF82215">
    <property type="entry name" value="C-terminal autoproteolytic domain of nucleoporin nup98"/>
    <property type="match status" value="1"/>
</dbReference>
<dbReference type="GO" id="GO:0046872">
    <property type="term" value="F:metal ion binding"/>
    <property type="evidence" value="ECO:0007669"/>
    <property type="project" value="UniProtKB-KW"/>
</dbReference>
<keyword evidence="8 12" id="KW-0067">ATP-binding</keyword>
<keyword evidence="10 12" id="KW-0411">Iron-sulfur</keyword>
<evidence type="ECO:0000256" key="11">
    <source>
        <dbReference type="ARBA" id="ARBA00023132"/>
    </source>
</evidence>
<dbReference type="SUPFAM" id="SSF52540">
    <property type="entry name" value="P-loop containing nucleoside triphosphate hydrolases"/>
    <property type="match status" value="1"/>
</dbReference>
<feature type="compositionally biased region" description="Gly residues" evidence="13">
    <location>
        <begin position="189"/>
        <end position="201"/>
    </location>
</feature>
<dbReference type="GO" id="GO:0005829">
    <property type="term" value="C:cytosol"/>
    <property type="evidence" value="ECO:0007669"/>
    <property type="project" value="TreeGrafter"/>
</dbReference>
<dbReference type="Pfam" id="PF12110">
    <property type="entry name" value="Nup96"/>
    <property type="match status" value="2"/>
</dbReference>
<evidence type="ECO:0000256" key="8">
    <source>
        <dbReference type="ARBA" id="ARBA00022840"/>
    </source>
</evidence>
<proteinExistence type="inferred from homology"/>
<evidence type="ECO:0000256" key="5">
    <source>
        <dbReference type="ARBA" id="ARBA00022490"/>
    </source>
</evidence>
<feature type="compositionally biased region" description="Basic and acidic residues" evidence="13">
    <location>
        <begin position="407"/>
        <end position="429"/>
    </location>
</feature>
<dbReference type="Gene3D" id="3.30.1610.10">
    <property type="entry name" value="Peptidase S59, nucleoporin"/>
    <property type="match status" value="1"/>
</dbReference>
<dbReference type="VEuPathDB" id="FungiDB:CXQ85_004046"/>
<evidence type="ECO:0000256" key="10">
    <source>
        <dbReference type="ARBA" id="ARBA00023014"/>
    </source>
</evidence>
<keyword evidence="9 12" id="KW-0408">Iron</keyword>
<feature type="compositionally biased region" description="Low complexity" evidence="13">
    <location>
        <begin position="121"/>
        <end position="134"/>
    </location>
</feature>
<evidence type="ECO:0000256" key="6">
    <source>
        <dbReference type="ARBA" id="ARBA00022723"/>
    </source>
</evidence>
<organism evidence="15 16">
    <name type="scientific">Candidozyma haemuli</name>
    <dbReference type="NCBI Taxonomy" id="45357"/>
    <lineage>
        <taxon>Eukaryota</taxon>
        <taxon>Fungi</taxon>
        <taxon>Dikarya</taxon>
        <taxon>Ascomycota</taxon>
        <taxon>Saccharomycotina</taxon>
        <taxon>Pichiomycetes</taxon>
        <taxon>Metschnikowiaceae</taxon>
        <taxon>Candidozyma</taxon>
    </lineage>
</organism>
<dbReference type="Pfam" id="PF04096">
    <property type="entry name" value="Nucleoporin2"/>
    <property type="match status" value="1"/>
</dbReference>
<dbReference type="GO" id="GO:0140663">
    <property type="term" value="F:ATP-dependent FeS chaperone activity"/>
    <property type="evidence" value="ECO:0007669"/>
    <property type="project" value="InterPro"/>
</dbReference>
<dbReference type="Proteomes" id="UP000244309">
    <property type="component" value="Unassembled WGS sequence"/>
</dbReference>
<evidence type="ECO:0000256" key="9">
    <source>
        <dbReference type="ARBA" id="ARBA00023004"/>
    </source>
</evidence>
<feature type="compositionally biased region" description="Polar residues" evidence="13">
    <location>
        <begin position="54"/>
        <end position="101"/>
    </location>
</feature>
<keyword evidence="11" id="KW-0813">Transport</keyword>
<comment type="caution">
    <text evidence="15">The sequence shown here is derived from an EMBL/GenBank/DDBJ whole genome shotgun (WGS) entry which is preliminary data.</text>
</comment>
<evidence type="ECO:0000256" key="1">
    <source>
        <dbReference type="ARBA" id="ARBA00004496"/>
    </source>
</evidence>
<dbReference type="Gene3D" id="3.40.50.300">
    <property type="entry name" value="P-loop containing nucleotide triphosphate hydrolases"/>
    <property type="match status" value="1"/>
</dbReference>
<dbReference type="PROSITE" id="PS51434">
    <property type="entry name" value="NUP_C"/>
    <property type="match status" value="1"/>
</dbReference>
<evidence type="ECO:0000256" key="12">
    <source>
        <dbReference type="HAMAP-Rule" id="MF_03038"/>
    </source>
</evidence>
<keyword evidence="11" id="KW-0509">mRNA transport</keyword>
<dbReference type="FunFam" id="3.40.50.300:FF:000427">
    <property type="entry name" value="Cytosolic Fe-S cluster assembly factor NUBP1"/>
    <property type="match status" value="1"/>
</dbReference>
<dbReference type="EMBL" id="PKFO01000011">
    <property type="protein sequence ID" value="PVH23753.1"/>
    <property type="molecule type" value="Genomic_DNA"/>
</dbReference>
<feature type="compositionally biased region" description="Low complexity" evidence="13">
    <location>
        <begin position="37"/>
        <end position="53"/>
    </location>
</feature>
<dbReference type="STRING" id="45357.A0A2V1B1Q0"/>
<protein>
    <submittedName>
        <fullName evidence="15">Cytosolic Fe-S cluster assembly factor NBP35</fullName>
    </submittedName>
</protein>
<reference evidence="15 16" key="1">
    <citation type="submission" date="2017-12" db="EMBL/GenBank/DDBJ databases">
        <title>Genome Sequence of a Multidrug-Resistant Candida haemulonii Isolate from a Patient with Chronic Leg Ulcers in Israel.</title>
        <authorList>
            <person name="Chow N.A."/>
            <person name="Gade L."/>
            <person name="Batra D."/>
            <person name="Rowe L.A."/>
            <person name="Ben-Ami R."/>
            <person name="Loparev V.N."/>
            <person name="Litvintseva A.P."/>
        </authorList>
    </citation>
    <scope>NUCLEOTIDE SEQUENCE [LARGE SCALE GENOMIC DNA]</scope>
    <source>
        <strain evidence="15 16">B11899</strain>
    </source>
</reference>
<feature type="region of interest" description="Disordered" evidence="13">
    <location>
        <begin position="403"/>
        <end position="435"/>
    </location>
</feature>
<dbReference type="GO" id="GO:0031965">
    <property type="term" value="C:nuclear membrane"/>
    <property type="evidence" value="ECO:0007669"/>
    <property type="project" value="UniProtKB-SubCell"/>
</dbReference>
<keyword evidence="11" id="KW-0906">Nuclear pore complex</keyword>
<evidence type="ECO:0000313" key="15">
    <source>
        <dbReference type="EMBL" id="PVH23753.1"/>
    </source>
</evidence>
<evidence type="ECO:0000256" key="3">
    <source>
        <dbReference type="ARBA" id="ARBA00004620"/>
    </source>
</evidence>
<evidence type="ECO:0000256" key="7">
    <source>
        <dbReference type="ARBA" id="ARBA00022741"/>
    </source>
</evidence>
<feature type="domain" description="Peptidase S59" evidence="14">
    <location>
        <begin position="433"/>
        <end position="573"/>
    </location>
</feature>
<keyword evidence="11" id="KW-0539">Nucleus</keyword>
<feature type="binding site" evidence="12">
    <location>
        <begin position="1395"/>
        <end position="1402"/>
    </location>
    <ligand>
        <name>ATP</name>
        <dbReference type="ChEBI" id="CHEBI:30616"/>
    </ligand>
</feature>
<comment type="subcellular location">
    <subcellularLocation>
        <location evidence="1 12">Cytoplasm</location>
    </subcellularLocation>
    <subcellularLocation>
        <location evidence="3">Nucleus membrane</location>
        <topology evidence="3">Peripheral membrane protein</topology>
        <orientation evidence="3">Nucleoplasmic side</orientation>
    </subcellularLocation>
    <subcellularLocation>
        <location evidence="2">Nucleus</location>
        <location evidence="2">Nuclear pore complex</location>
    </subcellularLocation>
</comment>
<dbReference type="GO" id="GO:0017056">
    <property type="term" value="F:structural constituent of nuclear pore"/>
    <property type="evidence" value="ECO:0007669"/>
    <property type="project" value="InterPro"/>
</dbReference>
<feature type="region of interest" description="Disordered" evidence="13">
    <location>
        <begin position="1"/>
        <end position="141"/>
    </location>
</feature>
<name>A0A2V1B1Q0_9ASCO</name>
<keyword evidence="6 12" id="KW-0479">Metal-binding</keyword>
<keyword evidence="16" id="KW-1185">Reference proteome</keyword>
<dbReference type="OrthoDB" id="3797628at2759"/>
<dbReference type="InterPro" id="IPR028601">
    <property type="entry name" value="NUBP1/Nbp35"/>
</dbReference>
<dbReference type="GO" id="GO:0044613">
    <property type="term" value="C:nuclear pore central transport channel"/>
    <property type="evidence" value="ECO:0007669"/>
    <property type="project" value="UniProtKB-ARBA"/>
</dbReference>
<evidence type="ECO:0000256" key="2">
    <source>
        <dbReference type="ARBA" id="ARBA00004567"/>
    </source>
</evidence>
<dbReference type="PANTHER" id="PTHR23264:SF35">
    <property type="entry name" value="CYTOSOLIC FE-S CLUSTER ASSEMBLY FACTOR NUBP1"/>
    <property type="match status" value="1"/>
</dbReference>
<dbReference type="HAMAP" id="MF_03038">
    <property type="entry name" value="NUBP1"/>
    <property type="match status" value="1"/>
</dbReference>
<feature type="binding site" evidence="12">
    <location>
        <position position="1359"/>
    </location>
    <ligand>
        <name>[4Fe-4S] cluster</name>
        <dbReference type="ChEBI" id="CHEBI:49883"/>
        <label>1</label>
    </ligand>
</feature>
<dbReference type="Pfam" id="PF10609">
    <property type="entry name" value="ParA"/>
    <property type="match status" value="1"/>
</dbReference>
<evidence type="ECO:0000313" key="16">
    <source>
        <dbReference type="Proteomes" id="UP000244309"/>
    </source>
</evidence>
<feature type="binding site" evidence="12">
    <location>
        <position position="1569"/>
    </location>
    <ligand>
        <name>[4Fe-4S] cluster</name>
        <dbReference type="ChEBI" id="CHEBI:49883"/>
        <label>2</label>
        <note>ligand shared with heterodimeric partner</note>
    </ligand>
</feature>
<dbReference type="InterPro" id="IPR033756">
    <property type="entry name" value="YlxH/NBP35"/>
</dbReference>
<accession>A0A2V1B1Q0</accession>
<dbReference type="InterPro" id="IPR021967">
    <property type="entry name" value="Nup98_C"/>
</dbReference>
<dbReference type="GO" id="GO:0016226">
    <property type="term" value="P:iron-sulfur cluster assembly"/>
    <property type="evidence" value="ECO:0007669"/>
    <property type="project" value="UniProtKB-UniRule"/>
</dbReference>
<dbReference type="Pfam" id="PF13634">
    <property type="entry name" value="Nucleoporin_FG"/>
    <property type="match status" value="2"/>
</dbReference>
<feature type="binding site" evidence="12">
    <location>
        <position position="1572"/>
    </location>
    <ligand>
        <name>[4Fe-4S] cluster</name>
        <dbReference type="ChEBI" id="CHEBI:49883"/>
        <label>2</label>
        <note>ligand shared with heterodimeric partner</note>
    </ligand>
</feature>
<sequence>MNFGGSSWGSSTGFGANANSSGPTATSAPLGGGLFGNSSTQNNNPNNTSSTQPGQQGLGSSLFGNSQEGSNKRASTGLFGSSTSNQPSGGLFGNSSTSSQAPGGGLFGNSANKTGGGLFGNSSTSTNTAAPSAPGLFNKPATGGAPSGGLFGNSSSINSSSGGLFGGSSNTAGSGGLFGNSAQKPATGGLFGGSNTSGGGMFSNPATSGGLFGNSSSTQQQQQQPQQASINSADPYNSGQILSTIQNSTNTMPASLTGSLFANSSIRSPSITEPSKQPQRKSSLLGRLAQTFNIFRYNTDMSSSNSGVGKLKGLFTQSNYIREGPHQNRSNLGVKKPQKRFSRLPIENKSVGEVKRLVIQSRPSKFHQINADKVFSAKKRRVLVSSLDNHLIGNDYEEFDVDNENVQSKDESFRKEKTPQQKEEPKQEEQTDTNGYWCSPSIEALEQMSPEQLSSVDGFIVGRKSKGQIAYVFPVDLTTIFDRCRQNDVPFSSVLFDDIIKIEDGFVKVYFDYEAAKPPISRELNVPAIITLKSEPKKRSLDEHIKRLKNVVGAEFVTYDPIEYYWTFKVKHFSVWGLIDDSEDEADETEDRKRIRAVKKKQDEQEEESSRLYSRIYEDPAYQQELKRQKVIRQSEGVPGAWDYGSIAKHDTSLAMKQQAVEDEITRQVKSYKEDKSANALAANVSDITVQSSSEEDEEDDISVDVPAAYGDDNKFDYLKQIVSVLPPYTDMRSLVDEKAYEPVLDSENAFLNLNKPTNLPTSEDWLVQLEMSNDLNSALTPYIAVPRKSGSALRNVNDILFSDFNKSSVGIDQVSTPIKDKAPLAVFEKEPKLNSRIVTSIVQTLLLNSPVSSRSNNLPLIKVPASITFAELAAIDQDNSEVLKLASILFDPFHVKNSPKYKDVDETDNKLVNRLQQIEQRTALSGWLQRHNKDKLQLSGDTLHNVFIKVVNGQLKEAIELAISSRNVHLSVLLTLLDSNDKAAKEIARSQLEDWPTEDNLVPAPILNIYHILSGDFSALDSIVSPIVKFAVLVNYGSSTTTVQELLDNVDFANDDSEVASLLEFYKEYQKNGKEAASRQLQGSETKVSLKWTLSQLLDLDRTSNDFFCEKFGSGLEAYGLWKEALFIYAMITNDTKASEKLRHVVMSNVTHIKGDTVDEEDYLANVLKIPRSLIYEAVAEEKNREKDFWAKGDALVTAELWDRVHENIVAELGPTTVIQGDYSAWSRLIAMIDRFPDNGRIIPSWNQGGGLFSTYFETLQAFEKFEEVSPEKITFLLENLAQFDTEGRFKSRAAVNIMLKTVGDAALDRKEPFNALKEKLQAIDMGENEKVYFDSQPEHCPGPESENAGQGDACKGCPNQNICESLPKGPDPDIPAITQRLSNIQHKILVLSGKGGVGKSTFSSMLAWALAADEELEVGAMDLDICGPSLPRMLGAEGESIHQSNSGWSPVYVADNLGLMSISFMLPDPDSAIIWRGNKKNGLIKQFLKDVNWGDHLDYLIVDTPPGTSDEHLSVTTYMKDAGIDGALLVTTPQEVALLDVRKEIDFCRKANIKILGLVENMSGFVCPSCHGESKIFKPTTGGGEQLCKDMNIPFLGSVPLDPRIGRACDNGESFFDDYADSPASTAILDVVERLQDQVEVSLDKLTIS</sequence>
<feature type="region of interest" description="Disordered" evidence="13">
    <location>
        <begin position="189"/>
        <end position="240"/>
    </location>
</feature>
<evidence type="ECO:0000256" key="4">
    <source>
        <dbReference type="ARBA" id="ARBA00022485"/>
    </source>
</evidence>
<keyword evidence="5 12" id="KW-0963">Cytoplasm</keyword>
<dbReference type="InterPro" id="IPR019591">
    <property type="entry name" value="Mrp/NBP35_ATP-bd"/>
</dbReference>
<feature type="compositionally biased region" description="Polar residues" evidence="13">
    <location>
        <begin position="228"/>
        <end position="240"/>
    </location>
</feature>
<keyword evidence="11" id="KW-0811">Translocation</keyword>
<dbReference type="InterPro" id="IPR007230">
    <property type="entry name" value="Nup98_auto-Pept-S59_dom"/>
</dbReference>
<dbReference type="InterPro" id="IPR027417">
    <property type="entry name" value="P-loop_NTPase"/>
</dbReference>
<dbReference type="InterPro" id="IPR036903">
    <property type="entry name" value="Nup98_auto-Pept-S59_dom_sf"/>
</dbReference>
<comment type="function">
    <text evidence="12">Component of the cytosolic iron-sulfur (Fe/S) protein assembly (CIA) machinery. Required for maturation of extramitochondrial Fe-S proteins. The NBP35-CFD1 heterotetramer forms a Fe-S scaffold complex, mediating the de novo assembly of an Fe-S cluster and its transfer to target apoproteins.</text>
</comment>
<keyword evidence="11" id="KW-0653">Protein transport</keyword>
<comment type="similarity">
    <text evidence="12">Belongs to the Mrp/NBP35 ATP-binding proteins family. NUBP1/NBP35 subfamily.</text>
</comment>
<dbReference type="HAMAP" id="MF_02040">
    <property type="entry name" value="Mrp_NBP35"/>
    <property type="match status" value="1"/>
</dbReference>
<evidence type="ECO:0000256" key="13">
    <source>
        <dbReference type="SAM" id="MobiDB-lite"/>
    </source>
</evidence>
<dbReference type="CDD" id="cd02037">
    <property type="entry name" value="Mrp_NBP35"/>
    <property type="match status" value="1"/>
</dbReference>
<dbReference type="InterPro" id="IPR025574">
    <property type="entry name" value="Nucleoporin_FG_rpt"/>
</dbReference>
<feature type="binding site" evidence="12">
    <location>
        <position position="1365"/>
    </location>
    <ligand>
        <name>[4Fe-4S] cluster</name>
        <dbReference type="ChEBI" id="CHEBI:49883"/>
        <label>1</label>
    </ligand>
</feature>
<dbReference type="Gene3D" id="1.25.40.690">
    <property type="match status" value="1"/>
</dbReference>
<dbReference type="GO" id="GO:1904564">
    <property type="term" value="C:cytosolic [4Fe-4S] assembly scaffold complex"/>
    <property type="evidence" value="ECO:0007669"/>
    <property type="project" value="UniProtKB-ARBA"/>
</dbReference>
<dbReference type="PANTHER" id="PTHR23264">
    <property type="entry name" value="NUCLEOTIDE-BINDING PROTEIN NBP35 YEAST -RELATED"/>
    <property type="match status" value="1"/>
</dbReference>
<gene>
    <name evidence="12" type="primary">NBP35</name>
    <name evidence="15" type="ORF">CXQ85_004046</name>
</gene>